<dbReference type="EMBL" id="CP003522">
    <property type="protein sequence ID" value="AFN83020.1"/>
    <property type="molecule type" value="Genomic_DNA"/>
</dbReference>
<dbReference type="OrthoDB" id="6288734at2759"/>
<evidence type="ECO:0000313" key="3">
    <source>
        <dbReference type="EMBL" id="AFN83020.1"/>
    </source>
</evidence>
<dbReference type="Gene3D" id="3.90.950.10">
    <property type="match status" value="1"/>
</dbReference>
<keyword evidence="4" id="KW-1185">Reference proteome</keyword>
<dbReference type="PANTHER" id="PTHR11067:SF9">
    <property type="entry name" value="INOSINE TRIPHOSPHATE PYROPHOSPHATASE"/>
    <property type="match status" value="1"/>
</dbReference>
<gene>
    <name evidence="3" type="ordered locus">EROM_050880</name>
</gene>
<dbReference type="InterPro" id="IPR002637">
    <property type="entry name" value="RdgB/HAM1"/>
</dbReference>
<dbReference type="SUPFAM" id="SSF52972">
    <property type="entry name" value="ITPase-like"/>
    <property type="match status" value="1"/>
</dbReference>
<comment type="similarity">
    <text evidence="1">Belongs to the HAM1 NTPase family.</text>
</comment>
<evidence type="ECO:0000256" key="2">
    <source>
        <dbReference type="ARBA" id="ARBA00022801"/>
    </source>
</evidence>
<dbReference type="KEGG" id="ero:EROM_050880"/>
<proteinExistence type="inferred from homology"/>
<protein>
    <submittedName>
        <fullName evidence="3">Ham1 nucleotide triphosphosphatase</fullName>
    </submittedName>
</protein>
<keyword evidence="2" id="KW-0378">Hydrolase</keyword>
<evidence type="ECO:0000256" key="1">
    <source>
        <dbReference type="ARBA" id="ARBA00008023"/>
    </source>
</evidence>
<dbReference type="GeneID" id="20521320"/>
<dbReference type="GO" id="GO:0047429">
    <property type="term" value="F:nucleoside triphosphate diphosphatase activity"/>
    <property type="evidence" value="ECO:0007669"/>
    <property type="project" value="InterPro"/>
</dbReference>
<accession>I7AED4</accession>
<dbReference type="InterPro" id="IPR029001">
    <property type="entry name" value="ITPase-like_fam"/>
</dbReference>
<organism evidence="3 4">
    <name type="scientific">Encephalitozoon romaleae (strain SJ-2008)</name>
    <name type="common">Microsporidian parasite</name>
    <dbReference type="NCBI Taxonomy" id="1178016"/>
    <lineage>
        <taxon>Eukaryota</taxon>
        <taxon>Fungi</taxon>
        <taxon>Fungi incertae sedis</taxon>
        <taxon>Microsporidia</taxon>
        <taxon>Unikaryonidae</taxon>
        <taxon>Encephalitozoon</taxon>
    </lineage>
</organism>
<dbReference type="VEuPathDB" id="MicrosporidiaDB:EROM_050880"/>
<dbReference type="Pfam" id="PF01725">
    <property type="entry name" value="Ham1p_like"/>
    <property type="match status" value="1"/>
</dbReference>
<sequence>MEDQKTGLKVNMDTIRRSGRIVGREHGLEGGVPKQLRAVFITSSVYKYEAFREFLNAPVELVVLDIKEIQGSKEEIIMDKLQKVSHLVTESTITFIDDTSIHMSGLGGFPGQYAKDFLKIGASRILEIASKVGRECLYSTIIGVMRMEEGKIVTKIFTGEVRGDIIQRSEGEPKTFSDIFVPKEEEYDGIPHGMEGIKIGRYKAVEKVKRYLGEIGVYEQLFSN</sequence>
<evidence type="ECO:0000313" key="4">
    <source>
        <dbReference type="Proteomes" id="UP000010094"/>
    </source>
</evidence>
<dbReference type="RefSeq" id="XP_009264517.1">
    <property type="nucleotide sequence ID" value="XM_009266242.1"/>
</dbReference>
<reference evidence="3 4" key="1">
    <citation type="journal article" date="2012" name="Proc. Natl. Acad. Sci. U.S.A.">
        <title>Gain and loss of multiple functionally related, horizontally transferred genes in the reduced genomes of two microsporidian parasites.</title>
        <authorList>
            <person name="Pombert J.-F."/>
            <person name="Selman M."/>
            <person name="Burki F."/>
            <person name="Bardell F.T."/>
            <person name="Farinelli L."/>
            <person name="Solter L.F."/>
            <person name="Whitman D.W."/>
            <person name="Weiss L.M."/>
            <person name="Corradi N."/>
            <person name="Keeling P.J."/>
        </authorList>
    </citation>
    <scope>NUCLEOTIDE SEQUENCE [LARGE SCALE GENOMIC DNA]</scope>
    <source>
        <strain evidence="3 4">SJ-2008</strain>
    </source>
</reference>
<name>I7AED4_ENCRO</name>
<dbReference type="HOGENOM" id="CLU_082080_1_0_1"/>
<dbReference type="PANTHER" id="PTHR11067">
    <property type="entry name" value="INOSINE TRIPHOSPHATE PYROPHOSPHATASE/HAM1 PROTEIN"/>
    <property type="match status" value="1"/>
</dbReference>
<dbReference type="GO" id="GO:0009143">
    <property type="term" value="P:nucleoside triphosphate catabolic process"/>
    <property type="evidence" value="ECO:0007669"/>
    <property type="project" value="InterPro"/>
</dbReference>
<dbReference type="Proteomes" id="UP000010094">
    <property type="component" value="Chromosome V"/>
</dbReference>
<dbReference type="GO" id="GO:0005737">
    <property type="term" value="C:cytoplasm"/>
    <property type="evidence" value="ECO:0007669"/>
    <property type="project" value="TreeGrafter"/>
</dbReference>
<dbReference type="AlphaFoldDB" id="I7AED4"/>